<sequence>MKESQILEPCAASSLKCWSIAYRSFEGRREQILIAATRVFGNRTAAERWLHSRVLGLGRQTPCSLLSTRSDYEHVNTFLSQIEYGVYV</sequence>
<dbReference type="RefSeq" id="WP_231995355.1">
    <property type="nucleotide sequence ID" value="NZ_AP015030.1"/>
</dbReference>
<evidence type="ECO:0000259" key="1">
    <source>
        <dbReference type="Pfam" id="PF09722"/>
    </source>
</evidence>
<feature type="domain" description="Antitoxin Xre/MbcA/ParS-like toxin-binding" evidence="1">
    <location>
        <begin position="35"/>
        <end position="85"/>
    </location>
</feature>
<dbReference type="EMBL" id="AP015030">
    <property type="protein sequence ID" value="BAW27009.1"/>
    <property type="molecule type" value="Genomic_DNA"/>
</dbReference>
<organism evidence="2 3">
    <name type="scientific">Pseudomonas putida</name>
    <name type="common">Arthrobacter siderocapsulatus</name>
    <dbReference type="NCBI Taxonomy" id="303"/>
    <lineage>
        <taxon>Bacteria</taxon>
        <taxon>Pseudomonadati</taxon>
        <taxon>Pseudomonadota</taxon>
        <taxon>Gammaproteobacteria</taxon>
        <taxon>Pseudomonadales</taxon>
        <taxon>Pseudomonadaceae</taxon>
        <taxon>Pseudomonas</taxon>
    </lineage>
</organism>
<dbReference type="InterPro" id="IPR024467">
    <property type="entry name" value="Xre/MbcA/ParS-like_toxin-bd"/>
</dbReference>
<dbReference type="AlphaFoldDB" id="A0A1L7NNG5"/>
<proteinExistence type="predicted"/>
<accession>A0A1L7NNG5</accession>
<reference evidence="2 3" key="1">
    <citation type="submission" date="2015-11" db="EMBL/GenBank/DDBJ databases">
        <title>Complete genome sequencing of a biphenyl-degrading bacterium, Pseudomonas putida KF715 (=NBRC110667).</title>
        <authorList>
            <person name="Suenaga H."/>
            <person name="Fujihara N."/>
            <person name="Watanabe T."/>
            <person name="Hirose J."/>
            <person name="Kimura N."/>
            <person name="Yamazoe A."/>
            <person name="Hosoyama A."/>
            <person name="Shimodaira J."/>
            <person name="Furukawa K."/>
        </authorList>
    </citation>
    <scope>NUCLEOTIDE SEQUENCE [LARGE SCALE GENOMIC DNA]</scope>
    <source>
        <strain evidence="2 3">KF715</strain>
        <plasmid evidence="3">Plasmid pkf715a dna</plasmid>
    </source>
</reference>
<dbReference type="Proteomes" id="UP000218731">
    <property type="component" value="Plasmid pKF715A"/>
</dbReference>
<evidence type="ECO:0000313" key="2">
    <source>
        <dbReference type="EMBL" id="BAW27009.1"/>
    </source>
</evidence>
<dbReference type="Pfam" id="PF09722">
    <property type="entry name" value="Xre_MbcA_ParS_C"/>
    <property type="match status" value="1"/>
</dbReference>
<protein>
    <submittedName>
        <fullName evidence="2">Transposition protein, TnsD-related protein</fullName>
    </submittedName>
</protein>
<name>A0A1L7NNG5_PSEPU</name>
<geneLocation type="plasmid" evidence="3">
    <name>pkf715a dna</name>
</geneLocation>
<evidence type="ECO:0000313" key="3">
    <source>
        <dbReference type="Proteomes" id="UP000218731"/>
    </source>
</evidence>
<keyword evidence="2" id="KW-0614">Plasmid</keyword>
<gene>
    <name evidence="2" type="ORF">KF715C_pA5040</name>
</gene>